<accession>A0A826VTM6</accession>
<dbReference type="SMART" id="SM01040">
    <property type="entry name" value="Bro-N"/>
    <property type="match status" value="1"/>
</dbReference>
<evidence type="ECO:0000313" key="5">
    <source>
        <dbReference type="Proteomes" id="UP000594864"/>
    </source>
</evidence>
<feature type="region of interest" description="Disordered" evidence="1">
    <location>
        <begin position="1"/>
        <end position="27"/>
    </location>
</feature>
<protein>
    <submittedName>
        <fullName evidence="4">Transcriptional regulator</fullName>
    </submittedName>
</protein>
<dbReference type="AlphaFoldDB" id="A0A826VTM6"/>
<proteinExistence type="predicted"/>
<dbReference type="EMBL" id="CP065611">
    <property type="protein sequence ID" value="QPR07411.1"/>
    <property type="molecule type" value="Genomic_DNA"/>
</dbReference>
<feature type="compositionally biased region" description="Polar residues" evidence="1">
    <location>
        <begin position="1"/>
        <end position="10"/>
    </location>
</feature>
<dbReference type="Proteomes" id="UP000594864">
    <property type="component" value="Chromosome"/>
</dbReference>
<dbReference type="Proteomes" id="UP000854059">
    <property type="component" value="Unassembled WGS sequence"/>
</dbReference>
<evidence type="ECO:0000313" key="4">
    <source>
        <dbReference type="EMBL" id="QPR07411.1"/>
    </source>
</evidence>
<name>A0A826VTM6_ECOLX</name>
<dbReference type="InterPro" id="IPR003497">
    <property type="entry name" value="BRO_N_domain"/>
</dbReference>
<evidence type="ECO:0000256" key="1">
    <source>
        <dbReference type="SAM" id="MobiDB-lite"/>
    </source>
</evidence>
<dbReference type="PROSITE" id="PS51750">
    <property type="entry name" value="BRO_N"/>
    <property type="match status" value="1"/>
</dbReference>
<dbReference type="Pfam" id="PF02498">
    <property type="entry name" value="Bro-N"/>
    <property type="match status" value="1"/>
</dbReference>
<reference evidence="4 5" key="2">
    <citation type="submission" date="2020-12" db="EMBL/GenBank/DDBJ databases">
        <title>FDA dAtabase for Regulatory Grade micrObial Sequences (FDA-ARGOS): Supporting development and validation of Infectious Disease Dx tests.</title>
        <authorList>
            <person name="Sproer C."/>
            <person name="Gronow S."/>
            <person name="Severitt S."/>
            <person name="Schroder I."/>
            <person name="Tallon L."/>
            <person name="Sadzewicz L."/>
            <person name="Zhao X."/>
            <person name="Boylan J."/>
            <person name="Ott S."/>
            <person name="Bowen H."/>
            <person name="Vavikolanu K."/>
            <person name="Mehta A."/>
            <person name="Aluvathingal J."/>
            <person name="Nadendla S."/>
            <person name="Lowell S."/>
            <person name="Myers T."/>
            <person name="Yan Y."/>
            <person name="Sichtig H."/>
        </authorList>
    </citation>
    <scope>NUCLEOTIDE SEQUENCE [LARGE SCALE GENOMIC DNA]</scope>
    <source>
        <strain evidence="4 5">FDAARGOS_945</strain>
    </source>
</reference>
<sequence length="300" mass="34586">MVGRAANTTPFRREIRPPTSSGFERPTTLSKRVNSKYLLGHKTMSTQLVFKSHILETIEHNGKSWFTAATLATALEYSRTDSVARIYDRNRDEFSVEMTTTVKLTVVRKTGSVQMNNRIFSLRGAHLVAMFATTPVAKEFRRWVLDLIEKETAIPQSSTVLAPHRECLPKMVYHHSSKYNPYRAYAWNGEKNVYVGCYPTVDEAVAAQKDFYRNGSTKRIQKVQTAINDAEKEMFINNLRAICHNFRRINEIWRSQLMPALEKMDSKLVYQLHDRFSDSMCALPTIEDRIGRYIPPTLPR</sequence>
<dbReference type="EMBL" id="AAVTXU010000027">
    <property type="protein sequence ID" value="EGE1987811.1"/>
    <property type="molecule type" value="Genomic_DNA"/>
</dbReference>
<feature type="compositionally biased region" description="Polar residues" evidence="1">
    <location>
        <begin position="18"/>
        <end position="27"/>
    </location>
</feature>
<gene>
    <name evidence="3" type="ORF">DL968_09180</name>
    <name evidence="4" type="ORF">I6H02_08350</name>
</gene>
<reference evidence="3" key="1">
    <citation type="submission" date="2018-05" db="EMBL/GenBank/DDBJ databases">
        <authorList>
            <person name="Ashton P.M."/>
            <person name="Dallman T."/>
            <person name="Nair S."/>
            <person name="De Pinna E."/>
            <person name="Peters T."/>
            <person name="Grant K."/>
        </authorList>
    </citation>
    <scope>NUCLEOTIDE SEQUENCE</scope>
    <source>
        <strain evidence="3">412057</strain>
    </source>
</reference>
<feature type="domain" description="Bro-N" evidence="2">
    <location>
        <begin position="41"/>
        <end position="161"/>
    </location>
</feature>
<dbReference type="RefSeq" id="WP_001343697.1">
    <property type="nucleotide sequence ID" value="NZ_CABVWA010000031.1"/>
</dbReference>
<evidence type="ECO:0000313" key="3">
    <source>
        <dbReference type="EMBL" id="EGE1987811.1"/>
    </source>
</evidence>
<evidence type="ECO:0000259" key="2">
    <source>
        <dbReference type="PROSITE" id="PS51750"/>
    </source>
</evidence>
<organism evidence="4 5">
    <name type="scientific">Escherichia coli</name>
    <dbReference type="NCBI Taxonomy" id="562"/>
    <lineage>
        <taxon>Bacteria</taxon>
        <taxon>Pseudomonadati</taxon>
        <taxon>Pseudomonadota</taxon>
        <taxon>Gammaproteobacteria</taxon>
        <taxon>Enterobacterales</taxon>
        <taxon>Enterobacteriaceae</taxon>
        <taxon>Escherichia</taxon>
    </lineage>
</organism>